<reference evidence="2" key="1">
    <citation type="submission" date="2021-06" db="EMBL/GenBank/DDBJ databases">
        <authorList>
            <person name="Kallberg Y."/>
            <person name="Tangrot J."/>
            <person name="Rosling A."/>
        </authorList>
    </citation>
    <scope>NUCLEOTIDE SEQUENCE</scope>
    <source>
        <strain evidence="2">MT106</strain>
    </source>
</reference>
<evidence type="ECO:0000313" key="3">
    <source>
        <dbReference type="Proteomes" id="UP000789831"/>
    </source>
</evidence>
<dbReference type="PANTHER" id="PTHR33266">
    <property type="entry name" value="CHROMOSOME 15, WHOLE GENOME SHOTGUN SEQUENCE"/>
    <property type="match status" value="1"/>
</dbReference>
<dbReference type="Proteomes" id="UP000789831">
    <property type="component" value="Unassembled WGS sequence"/>
</dbReference>
<evidence type="ECO:0000313" key="2">
    <source>
        <dbReference type="EMBL" id="CAG8655541.1"/>
    </source>
</evidence>
<organism evidence="2 3">
    <name type="scientific">Ambispora gerdemannii</name>
    <dbReference type="NCBI Taxonomy" id="144530"/>
    <lineage>
        <taxon>Eukaryota</taxon>
        <taxon>Fungi</taxon>
        <taxon>Fungi incertae sedis</taxon>
        <taxon>Mucoromycota</taxon>
        <taxon>Glomeromycotina</taxon>
        <taxon>Glomeromycetes</taxon>
        <taxon>Archaeosporales</taxon>
        <taxon>Ambisporaceae</taxon>
        <taxon>Ambispora</taxon>
    </lineage>
</organism>
<sequence length="817" mass="92543">MDPQLTLTNVPDSFLANFIRTKRNATDEEIITAYKKQQAEPSSAESTDTRLANVIQAFEAPYKDPNSLLQHLLDCFDEYVGNWNSQGTSKWYSPYTTLVQASGWGKSRAIRQLAAKDVYLFYCSFQKGSGYPYRSSIADDLDEVKLEEAVMTYVAYFTACLEELADSSKTPEEWAKEHIKTDETQSEEKGFWERIRIRLEQTKTSLGREKDKDISFSNALENAFDKLNESSSMQQYLRDRRNTHMNVLFVFDEARSLLDIKYPAKTSRFLELRRALWYLPQSCGAFAVILDTTSRLSNFQPASLDDPSQRVKSENHDLFDPLYLLSTTDVMSMQTVEGATLHDIINPKLLYRYGRPMWGAQLDAVSEDKLTTQLGNLVKVAMEKLVGGGGKLAKLDKQSLDEKLAVAILGPRIGLDVAPQCHLASELVASHMRACAFVSLDRRSLITMFPVEPILAEASAQIIHVYNISLVSLLEKLISAIRNGWIEGGYRGELVARLVLMLAMETCIKKTISERPKHNQFSHPVLVNDFMEALFGVRLDDWFKSKYNDEDEELKKFKPRCVGQLVRGMIFFTSFISITYTPTSNDMLEFLTRGVAIICKRNQKGIDFIIPILLPKDGNYYPLEVGQITYLLVQVKNWKVSGNFSEAATVCLSTHYAGIDDAARNPYISLYMQLGSKDNGLQLAQEPTNVLTTTQRKAQTQICNGKPFKGKLNDPMIWVMRRCLQIPLVALGLSQQVYACLQSTPDDGNESRKLLGLLQKLLLAWPDPAELHISPKKRMHMKRMYPVIYAEMTMNDSSEQGDCSSSKRQGKRRMHGN</sequence>
<evidence type="ECO:0000256" key="1">
    <source>
        <dbReference type="SAM" id="MobiDB-lite"/>
    </source>
</evidence>
<feature type="compositionally biased region" description="Basic residues" evidence="1">
    <location>
        <begin position="808"/>
        <end position="817"/>
    </location>
</feature>
<accession>A0A9N9H802</accession>
<dbReference type="PANTHER" id="PTHR33266:SF1">
    <property type="entry name" value="F-BOX DOMAIN-CONTAINING PROTEIN"/>
    <property type="match status" value="1"/>
</dbReference>
<dbReference type="AlphaFoldDB" id="A0A9N9H802"/>
<feature type="compositionally biased region" description="Polar residues" evidence="1">
    <location>
        <begin position="796"/>
        <end position="807"/>
    </location>
</feature>
<feature type="region of interest" description="Disordered" evidence="1">
    <location>
        <begin position="796"/>
        <end position="817"/>
    </location>
</feature>
<dbReference type="EMBL" id="CAJVPL010005197">
    <property type="protein sequence ID" value="CAG8655541.1"/>
    <property type="molecule type" value="Genomic_DNA"/>
</dbReference>
<comment type="caution">
    <text evidence="2">The sequence shown here is derived from an EMBL/GenBank/DDBJ whole genome shotgun (WGS) entry which is preliminary data.</text>
</comment>
<protein>
    <submittedName>
        <fullName evidence="2">2482_t:CDS:1</fullName>
    </submittedName>
</protein>
<dbReference type="OrthoDB" id="5577658at2759"/>
<gene>
    <name evidence="2" type="ORF">AGERDE_LOCUS11583</name>
</gene>
<proteinExistence type="predicted"/>
<name>A0A9N9H802_9GLOM</name>
<keyword evidence="3" id="KW-1185">Reference proteome</keyword>